<protein>
    <submittedName>
        <fullName evidence="1">Uncharacterized protein</fullName>
    </submittedName>
</protein>
<dbReference type="EMBL" id="WUAV01000006">
    <property type="protein sequence ID" value="KAF1746496.1"/>
    <property type="molecule type" value="Genomic_DNA"/>
</dbReference>
<dbReference type="Proteomes" id="UP000483820">
    <property type="component" value="Chromosome X"/>
</dbReference>
<dbReference type="RefSeq" id="XP_003095312.2">
    <property type="nucleotide sequence ID" value="XM_003095264.2"/>
</dbReference>
<comment type="caution">
    <text evidence="1">The sequence shown here is derived from an EMBL/GenBank/DDBJ whole genome shotgun (WGS) entry which is preliminary data.</text>
</comment>
<dbReference type="KEGG" id="crq:GCK72_022952"/>
<evidence type="ECO:0000313" key="1">
    <source>
        <dbReference type="EMBL" id="KAF1746496.1"/>
    </source>
</evidence>
<dbReference type="GO" id="GO:0005634">
    <property type="term" value="C:nucleus"/>
    <property type="evidence" value="ECO:0007669"/>
    <property type="project" value="TreeGrafter"/>
</dbReference>
<sequence>MSLQRIQVKTKPAPLFIWQQPPRLPLPELPQRDPSRQLSFSQYVRIEHNSDIVIQDWHQSELNRGRDKEMIKLVILDIISTMPKLLPQYGQGKHRLYAHVAIDVYKRTGCYLSSKAVSTCFRMEKENLRRKLKKLVKRKMLSVEKVEDKLWKEYPNYGSIRFFRAETWKWETKTRKNATVDKKGEPIIFDVSDDEEEVEDIRDDETVVGDITEDTFDNDEIGFEPAVDITNQSSDVHADDEQEPVDGYFDDRTGLWFTDPPMYENRPSEAHPLSFDNDVPSTSMQNWPIQDTHSPLAIHQASTIQPIADFDVQMDHGDNSGFEPPPFGVPSLPRRHVAYSTNRTPVRLEDVEQFQRDIGQIKDQAERVAKKHPEKAEMMRQALLEIVQICERSDTTDLGQMFAQLARRNDKNLFK</sequence>
<dbReference type="PANTHER" id="PTHR32020">
    <property type="entry name" value="LIN-8 DOMAIN CONTAINING-RELATED"/>
    <property type="match status" value="1"/>
</dbReference>
<dbReference type="GeneID" id="9807541"/>
<dbReference type="AlphaFoldDB" id="A0A2P4WP33"/>
<accession>A0A2P4WP33</accession>
<gene>
    <name evidence="1" type="ORF">GCK72_022952</name>
</gene>
<proteinExistence type="predicted"/>
<dbReference type="InterPro" id="IPR005020">
    <property type="entry name" value="LIN-8"/>
</dbReference>
<evidence type="ECO:0000313" key="2">
    <source>
        <dbReference type="Proteomes" id="UP000483820"/>
    </source>
</evidence>
<organism evidence="1 2">
    <name type="scientific">Caenorhabditis remanei</name>
    <name type="common">Caenorhabditis vulgaris</name>
    <dbReference type="NCBI Taxonomy" id="31234"/>
    <lineage>
        <taxon>Eukaryota</taxon>
        <taxon>Metazoa</taxon>
        <taxon>Ecdysozoa</taxon>
        <taxon>Nematoda</taxon>
        <taxon>Chromadorea</taxon>
        <taxon>Rhabditida</taxon>
        <taxon>Rhabditina</taxon>
        <taxon>Rhabditomorpha</taxon>
        <taxon>Rhabditoidea</taxon>
        <taxon>Rhabditidae</taxon>
        <taxon>Peloderinae</taxon>
        <taxon>Caenorhabditis</taxon>
    </lineage>
</organism>
<name>A0A2P4WP33_CAERE</name>
<dbReference type="CTD" id="9807541"/>
<reference evidence="1 2" key="1">
    <citation type="submission" date="2019-12" db="EMBL/GenBank/DDBJ databases">
        <title>Chromosome-level assembly of the Caenorhabditis remanei genome.</title>
        <authorList>
            <person name="Teterina A.A."/>
            <person name="Willis J.H."/>
            <person name="Phillips P.C."/>
        </authorList>
    </citation>
    <scope>NUCLEOTIDE SEQUENCE [LARGE SCALE GENOMIC DNA]</scope>
    <source>
        <strain evidence="1 2">PX506</strain>
        <tissue evidence="1">Whole organism</tissue>
    </source>
</reference>
<dbReference type="Pfam" id="PF03353">
    <property type="entry name" value="Lin-8"/>
    <property type="match status" value="1"/>
</dbReference>
<dbReference type="PANTHER" id="PTHR32020:SF3">
    <property type="entry name" value="ARID DOMAIN-CONTAINING PROTEIN-RELATED"/>
    <property type="match status" value="1"/>
</dbReference>